<dbReference type="GeneID" id="38123666"/>
<dbReference type="EMBL" id="NKHU02000023">
    <property type="protein sequence ID" value="RHZ64419.1"/>
    <property type="molecule type" value="Genomic_DNA"/>
</dbReference>
<gene>
    <name evidence="1" type="ORF">CDV56_101692</name>
</gene>
<keyword evidence="2" id="KW-1185">Reference proteome</keyword>
<comment type="caution">
    <text evidence="1">The sequence shown here is derived from an EMBL/GenBank/DDBJ whole genome shotgun (WGS) entry which is preliminary data.</text>
</comment>
<dbReference type="Proteomes" id="UP000215305">
    <property type="component" value="Unassembled WGS sequence"/>
</dbReference>
<dbReference type="OrthoDB" id="5421247at2759"/>
<proteinExistence type="predicted"/>
<accession>A0A397HMQ7</accession>
<evidence type="ECO:0000313" key="2">
    <source>
        <dbReference type="Proteomes" id="UP000215305"/>
    </source>
</evidence>
<dbReference type="VEuPathDB" id="FungiDB:CDV56_101692"/>
<name>A0A397HMQ7_ASPTH</name>
<reference evidence="1" key="1">
    <citation type="submission" date="2018-08" db="EMBL/GenBank/DDBJ databases">
        <title>Draft genome sequence of azole-resistant Aspergillus thermomutatus (Neosartorya pseudofischeri) strain HMR AF 39, isolated from a human nasal aspirate.</title>
        <authorList>
            <person name="Parent-Michaud M."/>
            <person name="Dufresne P.J."/>
            <person name="Fournier E."/>
            <person name="Martineau C."/>
            <person name="Moreira S."/>
            <person name="Perkins V."/>
            <person name="De Repentigny L."/>
            <person name="Dufresne S.F."/>
        </authorList>
    </citation>
    <scope>NUCLEOTIDE SEQUENCE [LARGE SCALE GENOMIC DNA]</scope>
    <source>
        <strain evidence="1">HMR AF 39</strain>
    </source>
</reference>
<evidence type="ECO:0000313" key="1">
    <source>
        <dbReference type="EMBL" id="RHZ64419.1"/>
    </source>
</evidence>
<protein>
    <submittedName>
        <fullName evidence="1">Uncharacterized protein</fullName>
    </submittedName>
</protein>
<dbReference type="AlphaFoldDB" id="A0A397HMQ7"/>
<organism evidence="1 2">
    <name type="scientific">Aspergillus thermomutatus</name>
    <name type="common">Neosartorya pseudofischeri</name>
    <dbReference type="NCBI Taxonomy" id="41047"/>
    <lineage>
        <taxon>Eukaryota</taxon>
        <taxon>Fungi</taxon>
        <taxon>Dikarya</taxon>
        <taxon>Ascomycota</taxon>
        <taxon>Pezizomycotina</taxon>
        <taxon>Eurotiomycetes</taxon>
        <taxon>Eurotiomycetidae</taxon>
        <taxon>Eurotiales</taxon>
        <taxon>Aspergillaceae</taxon>
        <taxon>Aspergillus</taxon>
        <taxon>Aspergillus subgen. Fumigati</taxon>
    </lineage>
</organism>
<sequence>MEASRPATNLEQYPTTPDEAIANVHLVLLIQELIDLRRSSSLECTITRVRFVPKFGTNSFSSIVDDEFFKYAPEDLVQVDIIPQYLPPYLPAHAMALRDIDLNYLPFIAPLDLLAYKVHCSSMRP</sequence>
<dbReference type="RefSeq" id="XP_026617468.1">
    <property type="nucleotide sequence ID" value="XM_026755311.1"/>
</dbReference>